<evidence type="ECO:0000256" key="1">
    <source>
        <dbReference type="SAM" id="MobiDB-lite"/>
    </source>
</evidence>
<name>A0A977PV71_9CYAN</name>
<feature type="compositionally biased region" description="Low complexity" evidence="1">
    <location>
        <begin position="427"/>
        <end position="444"/>
    </location>
</feature>
<feature type="compositionally biased region" description="Polar residues" evidence="1">
    <location>
        <begin position="222"/>
        <end position="236"/>
    </location>
</feature>
<dbReference type="Proteomes" id="UP001065613">
    <property type="component" value="Chromosome"/>
</dbReference>
<evidence type="ECO:0000313" key="2">
    <source>
        <dbReference type="EMBL" id="UXE60324.1"/>
    </source>
</evidence>
<proteinExistence type="predicted"/>
<feature type="compositionally biased region" description="Polar residues" evidence="1">
    <location>
        <begin position="492"/>
        <end position="502"/>
    </location>
</feature>
<evidence type="ECO:0008006" key="3">
    <source>
        <dbReference type="Google" id="ProtNLM"/>
    </source>
</evidence>
<feature type="region of interest" description="Disordered" evidence="1">
    <location>
        <begin position="355"/>
        <end position="567"/>
    </location>
</feature>
<feature type="compositionally biased region" description="Polar residues" evidence="1">
    <location>
        <begin position="550"/>
        <end position="559"/>
    </location>
</feature>
<feature type="compositionally biased region" description="Low complexity" evidence="1">
    <location>
        <begin position="91"/>
        <end position="109"/>
    </location>
</feature>
<accession>A0A977PV71</accession>
<feature type="region of interest" description="Disordered" evidence="1">
    <location>
        <begin position="69"/>
        <end position="134"/>
    </location>
</feature>
<feature type="compositionally biased region" description="Polar residues" evidence="1">
    <location>
        <begin position="69"/>
        <end position="90"/>
    </location>
</feature>
<dbReference type="KEGG" id="wna:KA717_32830"/>
<sequence length="567" mass="60392">MSMDFPLKIDSAPSLTQVFTPVNVAILTSVGLHAFILGLALPSLQWSQPNQASGKGRVNVIQLTDAEQSRLPETSPFSNSSAFLPNTSSELPSNIPDLSSNNPSLNLPTTSPPLPSTDYNYNSLPSQIPLPPSLPNLPGYPSNLPPLSNYGYGSLSRVARGTPPISLPPLPSFPMPSYRRSSERPSLPGMNNLPSGNSNLPNLPRPQFGEQQPLRGTDFITRASQGNGNPVSTASPNEPELQAQGEDTPSMQALQNDLKWRASLGRQKSSDIEAITLYGSYPRIACRNRTEATVVYNVDPNGSITPVSLSRYPIFNELAQQAFQSQRFTRPTRVRVNFNYDPKVCGSMATAAPPLLNNPSNNNPAIAPNPSLPNNSTVNPLNSAYRRGPELPTLPRSGGTVPNSSPVQGPSQTPVLSPPSENRNPGSRTPDSNPNPTNSNSSSPSLPPASPETATPTQPEMTPSPAIMPPKPAAVAPTIPPVELKPSVTPKPESTATPSENRSQPETKRSRLFNNNNRPTVRLSPRSSVNTTPDTTPAEVKPTPEITKPTDGSTESSSLAAPAVGKK</sequence>
<feature type="compositionally biased region" description="Low complexity" evidence="1">
    <location>
        <begin position="355"/>
        <end position="376"/>
    </location>
</feature>
<feature type="compositionally biased region" description="Polar residues" evidence="1">
    <location>
        <begin position="512"/>
        <end position="535"/>
    </location>
</feature>
<dbReference type="PRINTS" id="PR01217">
    <property type="entry name" value="PRICHEXTENSN"/>
</dbReference>
<feature type="compositionally biased region" description="Low complexity" evidence="1">
    <location>
        <begin position="188"/>
        <end position="206"/>
    </location>
</feature>
<protein>
    <recommendedName>
        <fullName evidence="3">TonB C-terminal domain-containing protein</fullName>
    </recommendedName>
</protein>
<organism evidence="2">
    <name type="scientific">Woronichinia naegeliana WA131</name>
    <dbReference type="NCBI Taxonomy" id="2824559"/>
    <lineage>
        <taxon>Bacteria</taxon>
        <taxon>Bacillati</taxon>
        <taxon>Cyanobacteriota</taxon>
        <taxon>Cyanophyceae</taxon>
        <taxon>Synechococcales</taxon>
        <taxon>Coelosphaeriaceae</taxon>
        <taxon>Woronichinia</taxon>
    </lineage>
</organism>
<dbReference type="EMBL" id="CP073041">
    <property type="protein sequence ID" value="UXE60324.1"/>
    <property type="molecule type" value="Genomic_DNA"/>
</dbReference>
<dbReference type="AlphaFoldDB" id="A0A977PV71"/>
<feature type="region of interest" description="Disordered" evidence="1">
    <location>
        <begin position="166"/>
        <end position="247"/>
    </location>
</feature>
<gene>
    <name evidence="2" type="ORF">KA717_32830</name>
</gene>
<feature type="compositionally biased region" description="Polar residues" evidence="1">
    <location>
        <begin position="400"/>
        <end position="426"/>
    </location>
</feature>
<reference evidence="2" key="1">
    <citation type="submission" date="2021-04" db="EMBL/GenBank/DDBJ databases">
        <title>Genome sequence of Woronichinia naegeliana from Washington state freshwater lake bloom.</title>
        <authorList>
            <person name="Dreher T.W."/>
        </authorList>
    </citation>
    <scope>NUCLEOTIDE SEQUENCE</scope>
    <source>
        <strain evidence="2">WA131</strain>
    </source>
</reference>